<accession>A0A5J4VIK4</accession>
<organism evidence="2 3">
    <name type="scientific">Streblomastix strix</name>
    <dbReference type="NCBI Taxonomy" id="222440"/>
    <lineage>
        <taxon>Eukaryota</taxon>
        <taxon>Metamonada</taxon>
        <taxon>Preaxostyla</taxon>
        <taxon>Oxymonadida</taxon>
        <taxon>Streblomastigidae</taxon>
        <taxon>Streblomastix</taxon>
    </lineage>
</organism>
<evidence type="ECO:0000313" key="2">
    <source>
        <dbReference type="EMBL" id="KAA6382179.1"/>
    </source>
</evidence>
<dbReference type="InterPro" id="IPR016024">
    <property type="entry name" value="ARM-type_fold"/>
</dbReference>
<proteinExistence type="predicted"/>
<protein>
    <recommendedName>
        <fullName evidence="4">SPRY domain-containing protein</fullName>
    </recommendedName>
</protein>
<dbReference type="OrthoDB" id="2329056at2759"/>
<sequence>MQETTFRPDQTSIFGQQPVADFTTLIPNLIQDLESDNAYAYVPALKQLLNIILDNHENKDLALKFKLYPILNKFAGNIIMNEEFVLSTTILHVIGVRNSTNDKAILAGVATQSLILNIFTSDEKQSKAASNALEGLIEENEIIRNSLLKNGFLLKVQHTFTHSSQQSSSSSQTKSITPNYLASGLLDIILKLLATADDIQPIAVLIPSLNEMKINGENNIKKKSMNILGILSSQGIIDPSSESSKDKDEKIHQLEEANLHKDEIIRRKEDELRVAEEQARINEQQKLQAEEQLRDQQKQTRTSDEQLRISQEQLRTQEADIQRLQIEITQLRQSQAPTPAQHSTSVLQLDIDRNTSIEDNTSKLENLDSIGQNVRLEKTGEMYRKVIALKDNYLCISLNKVIIEGIHRIEVIFDKCYNKISNANAAVGIMKTDYQIPYPCNPYVEPNRQYMLYYHGNQYMCFKGTGSSGNIKFLDGQLIAMELNADVGTLHLFVDGIQQPVFVRGINEAVKFFFFTYNKDSSISIVSVKKLAVPTATALQNEKAFQW</sequence>
<evidence type="ECO:0000313" key="3">
    <source>
        <dbReference type="Proteomes" id="UP000324800"/>
    </source>
</evidence>
<dbReference type="InterPro" id="IPR011989">
    <property type="entry name" value="ARM-like"/>
</dbReference>
<evidence type="ECO:0000256" key="1">
    <source>
        <dbReference type="SAM" id="MobiDB-lite"/>
    </source>
</evidence>
<dbReference type="Proteomes" id="UP000324800">
    <property type="component" value="Unassembled WGS sequence"/>
</dbReference>
<dbReference type="EMBL" id="SNRW01006924">
    <property type="protein sequence ID" value="KAA6382179.1"/>
    <property type="molecule type" value="Genomic_DNA"/>
</dbReference>
<feature type="region of interest" description="Disordered" evidence="1">
    <location>
        <begin position="285"/>
        <end position="307"/>
    </location>
</feature>
<feature type="compositionally biased region" description="Basic and acidic residues" evidence="1">
    <location>
        <begin position="288"/>
        <end position="307"/>
    </location>
</feature>
<dbReference type="Gene3D" id="1.25.10.10">
    <property type="entry name" value="Leucine-rich Repeat Variant"/>
    <property type="match status" value="1"/>
</dbReference>
<gene>
    <name evidence="2" type="ORF">EZS28_022294</name>
</gene>
<evidence type="ECO:0008006" key="4">
    <source>
        <dbReference type="Google" id="ProtNLM"/>
    </source>
</evidence>
<dbReference type="SUPFAM" id="SSF48371">
    <property type="entry name" value="ARM repeat"/>
    <property type="match status" value="1"/>
</dbReference>
<reference evidence="2 3" key="1">
    <citation type="submission" date="2019-03" db="EMBL/GenBank/DDBJ databases">
        <title>Single cell metagenomics reveals metabolic interactions within the superorganism composed of flagellate Streblomastix strix and complex community of Bacteroidetes bacteria on its surface.</title>
        <authorList>
            <person name="Treitli S.C."/>
            <person name="Kolisko M."/>
            <person name="Husnik F."/>
            <person name="Keeling P."/>
            <person name="Hampl V."/>
        </authorList>
    </citation>
    <scope>NUCLEOTIDE SEQUENCE [LARGE SCALE GENOMIC DNA]</scope>
    <source>
        <strain evidence="2">ST1C</strain>
    </source>
</reference>
<dbReference type="AlphaFoldDB" id="A0A5J4VIK4"/>
<name>A0A5J4VIK4_9EUKA</name>
<comment type="caution">
    <text evidence="2">The sequence shown here is derived from an EMBL/GenBank/DDBJ whole genome shotgun (WGS) entry which is preliminary data.</text>
</comment>